<feature type="region of interest" description="Disordered" evidence="6">
    <location>
        <begin position="325"/>
        <end position="347"/>
    </location>
</feature>
<evidence type="ECO:0000256" key="4">
    <source>
        <dbReference type="ARBA" id="ARBA00022989"/>
    </source>
</evidence>
<dbReference type="PANTHER" id="PTHR30482">
    <property type="entry name" value="HIGH-AFFINITY BRANCHED-CHAIN AMINO ACID TRANSPORT SYSTEM PERMEASE"/>
    <property type="match status" value="1"/>
</dbReference>
<keyword evidence="5 7" id="KW-0472">Membrane</keyword>
<feature type="transmembrane region" description="Helical" evidence="7">
    <location>
        <begin position="249"/>
        <end position="277"/>
    </location>
</feature>
<dbReference type="GO" id="GO:0005886">
    <property type="term" value="C:plasma membrane"/>
    <property type="evidence" value="ECO:0007669"/>
    <property type="project" value="UniProtKB-SubCell"/>
</dbReference>
<keyword evidence="9" id="KW-1185">Reference proteome</keyword>
<evidence type="ECO:0000313" key="9">
    <source>
        <dbReference type="Proteomes" id="UP000249340"/>
    </source>
</evidence>
<dbReference type="InterPro" id="IPR001851">
    <property type="entry name" value="ABC_transp_permease"/>
</dbReference>
<dbReference type="OrthoDB" id="9814461at2"/>
<feature type="transmembrane region" description="Helical" evidence="7">
    <location>
        <begin position="215"/>
        <end position="237"/>
    </location>
</feature>
<feature type="transmembrane region" description="Helical" evidence="7">
    <location>
        <begin position="35"/>
        <end position="54"/>
    </location>
</feature>
<dbReference type="EMBL" id="CP031264">
    <property type="protein sequence ID" value="AXI80584.1"/>
    <property type="molecule type" value="Genomic_DNA"/>
</dbReference>
<dbReference type="KEGG" id="stri:C7M71_027535"/>
<feature type="transmembrane region" description="Helical" evidence="7">
    <location>
        <begin position="165"/>
        <end position="184"/>
    </location>
</feature>
<organism evidence="8 9">
    <name type="scientific">Peterkaempfera bronchialis</name>
    <dbReference type="NCBI Taxonomy" id="2126346"/>
    <lineage>
        <taxon>Bacteria</taxon>
        <taxon>Bacillati</taxon>
        <taxon>Actinomycetota</taxon>
        <taxon>Actinomycetes</taxon>
        <taxon>Kitasatosporales</taxon>
        <taxon>Streptomycetaceae</taxon>
        <taxon>Peterkaempfera</taxon>
    </lineage>
</organism>
<sequence length="347" mass="36090">MNAILGRPRLRPALITALALIALMTPWVIKSSYLLGVLILGLIWLTLNQSWNLVLGVSGVWNFGHLALYAVGGYAGGLFSLHTGLSSWIGLLVGGLAAGAGGVLLAIPSLRLRGIYAALLTFSFAYVIQLVITSDRSGLTGGSFGLTGYHGLAFGTTDATAVAHGYYWTALAVTLVTAAAMLLVTRSPMGLAFVALRENAPLAAARGISPITYQVLSFGISGFFAGLAGALYAYYFGVITPTVMGLGPMTIFVTMMVVGGLGTLSGPFVGTALILAVQTALEGYPQARLIVLGAVLVAMVVIMPRGIVDAVGAINRRIERWVAEGEEAEDEADDRAGEPVQTMAGRA</sequence>
<dbReference type="CDD" id="cd06581">
    <property type="entry name" value="TM_PBP1_LivM_like"/>
    <property type="match status" value="1"/>
</dbReference>
<evidence type="ECO:0000256" key="5">
    <source>
        <dbReference type="ARBA" id="ARBA00023136"/>
    </source>
</evidence>
<evidence type="ECO:0000256" key="2">
    <source>
        <dbReference type="ARBA" id="ARBA00022475"/>
    </source>
</evidence>
<dbReference type="Pfam" id="PF02653">
    <property type="entry name" value="BPD_transp_2"/>
    <property type="match status" value="1"/>
</dbReference>
<evidence type="ECO:0000256" key="3">
    <source>
        <dbReference type="ARBA" id="ARBA00022692"/>
    </source>
</evidence>
<evidence type="ECO:0000256" key="6">
    <source>
        <dbReference type="SAM" id="MobiDB-lite"/>
    </source>
</evidence>
<dbReference type="PANTHER" id="PTHR30482:SF20">
    <property type="entry name" value="HIGH-AFFINITY BRANCHED-CHAIN AMINO ACID TRANSPORT SYSTEM PERMEASE PROTEIN LIVM"/>
    <property type="match status" value="1"/>
</dbReference>
<reference evidence="9" key="1">
    <citation type="submission" date="2018-07" db="EMBL/GenBank/DDBJ databases">
        <title>Streptacidiphilus bronchialis DSM 106435 chromosome.</title>
        <authorList>
            <person name="Batra D."/>
            <person name="Gulvik C.A."/>
        </authorList>
    </citation>
    <scope>NUCLEOTIDE SEQUENCE [LARGE SCALE GENOMIC DNA]</scope>
    <source>
        <strain evidence="9">DSM 106435</strain>
    </source>
</reference>
<keyword evidence="3 7" id="KW-0812">Transmembrane</keyword>
<feature type="transmembrane region" description="Helical" evidence="7">
    <location>
        <begin position="114"/>
        <end position="132"/>
    </location>
</feature>
<protein>
    <submittedName>
        <fullName evidence="8">Branched-chain amino acid ABC transporter permease</fullName>
    </submittedName>
</protein>
<name>A0A345T3M9_9ACTN</name>
<evidence type="ECO:0000313" key="8">
    <source>
        <dbReference type="EMBL" id="AXI80584.1"/>
    </source>
</evidence>
<gene>
    <name evidence="8" type="ORF">C7M71_027535</name>
</gene>
<comment type="subcellular location">
    <subcellularLocation>
        <location evidence="1">Cell membrane</location>
        <topology evidence="1">Multi-pass membrane protein</topology>
    </subcellularLocation>
</comment>
<accession>A0A345T3M9</accession>
<evidence type="ECO:0000256" key="7">
    <source>
        <dbReference type="SAM" id="Phobius"/>
    </source>
</evidence>
<proteinExistence type="predicted"/>
<dbReference type="RefSeq" id="WP_111491446.1">
    <property type="nucleotide sequence ID" value="NZ_CP031264.1"/>
</dbReference>
<keyword evidence="2" id="KW-1003">Cell membrane</keyword>
<keyword evidence="4 7" id="KW-1133">Transmembrane helix</keyword>
<dbReference type="GO" id="GO:0015658">
    <property type="term" value="F:branched-chain amino acid transmembrane transporter activity"/>
    <property type="evidence" value="ECO:0007669"/>
    <property type="project" value="InterPro"/>
</dbReference>
<evidence type="ECO:0000256" key="1">
    <source>
        <dbReference type="ARBA" id="ARBA00004651"/>
    </source>
</evidence>
<dbReference type="AlphaFoldDB" id="A0A345T3M9"/>
<dbReference type="Proteomes" id="UP000249340">
    <property type="component" value="Chromosome"/>
</dbReference>
<dbReference type="InterPro" id="IPR043428">
    <property type="entry name" value="LivM-like"/>
</dbReference>
<feature type="transmembrane region" description="Helical" evidence="7">
    <location>
        <begin position="289"/>
        <end position="308"/>
    </location>
</feature>
<feature type="transmembrane region" description="Helical" evidence="7">
    <location>
        <begin position="88"/>
        <end position="107"/>
    </location>
</feature>